<proteinExistence type="inferred from homology"/>
<reference evidence="8" key="1">
    <citation type="submission" date="2018-05" db="EMBL/GenBank/DDBJ databases">
        <authorList>
            <person name="Lanie J.A."/>
            <person name="Ng W.-L."/>
            <person name="Kazmierczak K.M."/>
            <person name="Andrzejewski T.M."/>
            <person name="Davidsen T.M."/>
            <person name="Wayne K.J."/>
            <person name="Tettelin H."/>
            <person name="Glass J.I."/>
            <person name="Rusch D."/>
            <person name="Podicherti R."/>
            <person name="Tsui H.-C.T."/>
            <person name="Winkler M.E."/>
        </authorList>
    </citation>
    <scope>NUCLEOTIDE SEQUENCE</scope>
</reference>
<dbReference type="PROSITE" id="PS01176">
    <property type="entry name" value="IF2"/>
    <property type="match status" value="1"/>
</dbReference>
<dbReference type="SUPFAM" id="SSF52156">
    <property type="entry name" value="Initiation factor IF2/eIF5b, domain 3"/>
    <property type="match status" value="1"/>
</dbReference>
<dbReference type="FunFam" id="3.40.50.300:FF:000019">
    <property type="entry name" value="Translation initiation factor IF-2"/>
    <property type="match status" value="1"/>
</dbReference>
<dbReference type="InterPro" id="IPR053905">
    <property type="entry name" value="EF-G-like_DII"/>
</dbReference>
<dbReference type="CDD" id="cd03692">
    <property type="entry name" value="mtIF2_IVc"/>
    <property type="match status" value="1"/>
</dbReference>
<dbReference type="PANTHER" id="PTHR43381:SF5">
    <property type="entry name" value="TR-TYPE G DOMAIN-CONTAINING PROTEIN"/>
    <property type="match status" value="1"/>
</dbReference>
<dbReference type="PROSITE" id="PS51722">
    <property type="entry name" value="G_TR_2"/>
    <property type="match status" value="1"/>
</dbReference>
<dbReference type="FunFam" id="2.40.30.10:FF:000008">
    <property type="entry name" value="Translation initiation factor IF-2"/>
    <property type="match status" value="1"/>
</dbReference>
<evidence type="ECO:0000256" key="2">
    <source>
        <dbReference type="ARBA" id="ARBA00022540"/>
    </source>
</evidence>
<dbReference type="AlphaFoldDB" id="A0A381R5Y7"/>
<evidence type="ECO:0000256" key="3">
    <source>
        <dbReference type="ARBA" id="ARBA00022741"/>
    </source>
</evidence>
<dbReference type="Gene3D" id="3.40.50.10050">
    <property type="entry name" value="Translation initiation factor IF- 2, domain 3"/>
    <property type="match status" value="1"/>
</dbReference>
<organism evidence="8">
    <name type="scientific">marine metagenome</name>
    <dbReference type="NCBI Taxonomy" id="408172"/>
    <lineage>
        <taxon>unclassified sequences</taxon>
        <taxon>metagenomes</taxon>
        <taxon>ecological metagenomes</taxon>
    </lineage>
</organism>
<dbReference type="InterPro" id="IPR009000">
    <property type="entry name" value="Transl_B-barrel_sf"/>
</dbReference>
<evidence type="ECO:0000256" key="5">
    <source>
        <dbReference type="ARBA" id="ARBA00023134"/>
    </source>
</evidence>
<name>A0A381R5Y7_9ZZZZ</name>
<dbReference type="InterPro" id="IPR036925">
    <property type="entry name" value="TIF_IF2_dom3_sf"/>
</dbReference>
<comment type="function">
    <text evidence="6">One of the essential components for the initiation of protein synthesis. Protects formylmethionyl-tRNA from spontaneous hydrolysis and promotes its binding to the 30S ribosomal subunits. Also involved in the hydrolysis of GTP during the formation of the 70S ribosomal complex.</text>
</comment>
<dbReference type="NCBIfam" id="TIGR00231">
    <property type="entry name" value="small_GTP"/>
    <property type="match status" value="1"/>
</dbReference>
<dbReference type="EMBL" id="UINC01001670">
    <property type="protein sequence ID" value="SUZ86199.1"/>
    <property type="molecule type" value="Genomic_DNA"/>
</dbReference>
<dbReference type="PANTHER" id="PTHR43381">
    <property type="entry name" value="TRANSLATION INITIATION FACTOR IF-2-RELATED"/>
    <property type="match status" value="1"/>
</dbReference>
<dbReference type="NCBIfam" id="TIGR00487">
    <property type="entry name" value="IF-2"/>
    <property type="match status" value="1"/>
</dbReference>
<dbReference type="InterPro" id="IPR027417">
    <property type="entry name" value="P-loop_NTPase"/>
</dbReference>
<dbReference type="GO" id="GO:0003743">
    <property type="term" value="F:translation initiation factor activity"/>
    <property type="evidence" value="ECO:0007669"/>
    <property type="project" value="UniProtKB-KW"/>
</dbReference>
<keyword evidence="5" id="KW-0342">GTP-binding</keyword>
<dbReference type="Pfam" id="PF04760">
    <property type="entry name" value="IF2_N"/>
    <property type="match status" value="1"/>
</dbReference>
<dbReference type="InterPro" id="IPR044145">
    <property type="entry name" value="IF2_II"/>
</dbReference>
<evidence type="ECO:0000256" key="4">
    <source>
        <dbReference type="ARBA" id="ARBA00022917"/>
    </source>
</evidence>
<dbReference type="FunFam" id="3.40.50.10050:FF:000001">
    <property type="entry name" value="Translation initiation factor IF-2"/>
    <property type="match status" value="1"/>
</dbReference>
<dbReference type="Gene3D" id="3.40.50.300">
    <property type="entry name" value="P-loop containing nucleotide triphosphate hydrolases"/>
    <property type="match status" value="1"/>
</dbReference>
<comment type="similarity">
    <text evidence="1">Belongs to the TRAFAC class translation factor GTPase superfamily. Classic translation factor GTPase family. IF-2 subfamily.</text>
</comment>
<dbReference type="SUPFAM" id="SSF50447">
    <property type="entry name" value="Translation proteins"/>
    <property type="match status" value="2"/>
</dbReference>
<evidence type="ECO:0000313" key="8">
    <source>
        <dbReference type="EMBL" id="SUZ86199.1"/>
    </source>
</evidence>
<dbReference type="InterPro" id="IPR023115">
    <property type="entry name" value="TIF_IF2_dom3"/>
</dbReference>
<dbReference type="InterPro" id="IPR000795">
    <property type="entry name" value="T_Tr_GTP-bd_dom"/>
</dbReference>
<dbReference type="InterPro" id="IPR015760">
    <property type="entry name" value="TIF_IF2"/>
</dbReference>
<sequence>MNISHTDILNFLKSNNISATSPMSPIDGKTQQLVYTEFAKDRQSAERDRKEQVRKEIHDSKVVMESKSIKEFKILSVKDEKKEEDKKEKETAKKVEPKKKLRKITLKELSPKKEKKTKKTIVKTDTSAAKRLKQTLAEIDTSRKKKSYKKPKKEVEVDATEGKKIIKLAEYASVDEIAKVLDVNSSEIIAKCLQMGYLATMNQRLEWEIIELIAGEYGCELEKFEEVIDDLFVTAHSDEELKNAVSRPPVVTIMGHVDHGKTSILDYIRETNVVAGESGGITQRIGAYQIDYNDNKITFLDTPGHEAFTSMRARGAKSTDIVILVVAADDSVMPQTIEAINHAKAAEVPIIVAINKVDKPDVDIDKVKRELSEKDVLVEDWGGKVQSINTSAKTGEGIEGLMEAVLLESEVLDLKANTEIPSKGIVIDSRLDKGLGPIATILVQKGTLKIGVPFICNNFPGKVRAIMNERNDRIQSASPADAVQVLGFDQVPQSGDIFAEVENESDLKKIANERQRIKREIEFSTVKKNTLDSISAQIKEGDINNLSIIIKADSDGSIEALGESLEKIKHDEVGVDIVHKGVGNVTESDVLLAEASNAVILGFNIQVPSNTRLQADQSNVEIRSYNIIYQAVEDMKLAVEGLLKPDLVEEVIGEAIVKEAFKIPKIGFIAGSQVESGTITKDSLVRLVREEEEIIKDGKILSLKRFKDDVSTVDTGLECGIAIEGIKKYLPGDKIIAYKINEIQRKLS</sequence>
<dbReference type="Gene3D" id="2.40.30.10">
    <property type="entry name" value="Translation factors"/>
    <property type="match status" value="2"/>
</dbReference>
<evidence type="ECO:0000259" key="7">
    <source>
        <dbReference type="PROSITE" id="PS51722"/>
    </source>
</evidence>
<accession>A0A381R5Y7</accession>
<keyword evidence="2" id="KW-0396">Initiation factor</keyword>
<protein>
    <recommendedName>
        <fullName evidence="7">Tr-type G domain-containing protein</fullName>
    </recommendedName>
</protein>
<dbReference type="GO" id="GO:0005737">
    <property type="term" value="C:cytoplasm"/>
    <property type="evidence" value="ECO:0007669"/>
    <property type="project" value="TreeGrafter"/>
</dbReference>
<dbReference type="InterPro" id="IPR005225">
    <property type="entry name" value="Small_GTP-bd"/>
</dbReference>
<dbReference type="SUPFAM" id="SSF52540">
    <property type="entry name" value="P-loop containing nucleoside triphosphate hydrolases"/>
    <property type="match status" value="1"/>
</dbReference>
<dbReference type="GO" id="GO:0005525">
    <property type="term" value="F:GTP binding"/>
    <property type="evidence" value="ECO:0007669"/>
    <property type="project" value="UniProtKB-KW"/>
</dbReference>
<dbReference type="Pfam" id="PF00009">
    <property type="entry name" value="GTP_EFTU"/>
    <property type="match status" value="1"/>
</dbReference>
<dbReference type="Pfam" id="PF22042">
    <property type="entry name" value="EF-G_D2"/>
    <property type="match status" value="1"/>
</dbReference>
<dbReference type="InterPro" id="IPR006847">
    <property type="entry name" value="IF2_N"/>
</dbReference>
<keyword evidence="4" id="KW-0648">Protein biosynthesis</keyword>
<keyword evidence="3" id="KW-0547">Nucleotide-binding</keyword>
<dbReference type="CDD" id="cd03702">
    <property type="entry name" value="IF2_mtIF2_II"/>
    <property type="match status" value="1"/>
</dbReference>
<dbReference type="HAMAP" id="MF_00100_B">
    <property type="entry name" value="IF_2_B"/>
    <property type="match status" value="1"/>
</dbReference>
<dbReference type="InterPro" id="IPR000178">
    <property type="entry name" value="TF_IF2_bacterial-like"/>
</dbReference>
<gene>
    <name evidence="8" type="ORF">METZ01_LOCUS39053</name>
</gene>
<feature type="domain" description="Tr-type G" evidence="7">
    <location>
        <begin position="246"/>
        <end position="415"/>
    </location>
</feature>
<evidence type="ECO:0000256" key="1">
    <source>
        <dbReference type="ARBA" id="ARBA00007733"/>
    </source>
</evidence>
<dbReference type="Gene3D" id="1.10.10.2480">
    <property type="match status" value="1"/>
</dbReference>
<dbReference type="Pfam" id="PF11987">
    <property type="entry name" value="IF-2"/>
    <property type="match status" value="1"/>
</dbReference>
<evidence type="ECO:0000256" key="6">
    <source>
        <dbReference type="ARBA" id="ARBA00025162"/>
    </source>
</evidence>
<dbReference type="GO" id="GO:0003924">
    <property type="term" value="F:GTPase activity"/>
    <property type="evidence" value="ECO:0007669"/>
    <property type="project" value="InterPro"/>
</dbReference>
<dbReference type="FunFam" id="2.40.30.10:FF:000054">
    <property type="entry name" value="Translation initiation factor IF-2"/>
    <property type="match status" value="1"/>
</dbReference>
<dbReference type="CDD" id="cd01887">
    <property type="entry name" value="IF2_eIF5B"/>
    <property type="match status" value="1"/>
</dbReference>